<dbReference type="AlphaFoldDB" id="A0A3A4APN6"/>
<sequence>MLLADEEYDSIWERFTSRFGFRPSTRVFPGIDEPADSATWDLSRLDPSRHDALQAAVEHALRECLRPGEEVYWLDWRHVAVRFDPHRVGGTGRPPWPGEVYPDGDYYIHVTGDLRLGTFGHPWERTLCVFGADLRARLAHRLGEVLGVPLRVGGQAPGVMRPLS</sequence>
<accession>A0A3A4APN6</accession>
<protein>
    <submittedName>
        <fullName evidence="1">DUF2716 domain-containing protein</fullName>
    </submittedName>
</protein>
<comment type="caution">
    <text evidence="1">The sequence shown here is derived from an EMBL/GenBank/DDBJ whole genome shotgun (WGS) entry which is preliminary data.</text>
</comment>
<dbReference type="Proteomes" id="UP000265768">
    <property type="component" value="Unassembled WGS sequence"/>
</dbReference>
<keyword evidence="2" id="KW-1185">Reference proteome</keyword>
<name>A0A3A4APN6_9ACTN</name>
<proteinExistence type="predicted"/>
<reference evidence="1 2" key="1">
    <citation type="submission" date="2018-09" db="EMBL/GenBank/DDBJ databases">
        <title>YIM 75507 draft genome.</title>
        <authorList>
            <person name="Tang S."/>
            <person name="Feng Y."/>
        </authorList>
    </citation>
    <scope>NUCLEOTIDE SEQUENCE [LARGE SCALE GENOMIC DNA]</scope>
    <source>
        <strain evidence="1 2">YIM 75507</strain>
    </source>
</reference>
<dbReference type="EMBL" id="QZEY01000009">
    <property type="protein sequence ID" value="RJL30519.1"/>
    <property type="molecule type" value="Genomic_DNA"/>
</dbReference>
<gene>
    <name evidence="1" type="ORF">D5H75_23485</name>
</gene>
<dbReference type="OrthoDB" id="80999at2"/>
<evidence type="ECO:0000313" key="2">
    <source>
        <dbReference type="Proteomes" id="UP000265768"/>
    </source>
</evidence>
<evidence type="ECO:0000313" key="1">
    <source>
        <dbReference type="EMBL" id="RJL30519.1"/>
    </source>
</evidence>
<dbReference type="RefSeq" id="WP_119928667.1">
    <property type="nucleotide sequence ID" value="NZ_QZEY01000009.1"/>
</dbReference>
<dbReference type="Pfam" id="PF10898">
    <property type="entry name" value="DUF2716"/>
    <property type="match status" value="1"/>
</dbReference>
<organism evidence="1 2">
    <name type="scientific">Bailinhaonella thermotolerans</name>
    <dbReference type="NCBI Taxonomy" id="1070861"/>
    <lineage>
        <taxon>Bacteria</taxon>
        <taxon>Bacillati</taxon>
        <taxon>Actinomycetota</taxon>
        <taxon>Actinomycetes</taxon>
        <taxon>Streptosporangiales</taxon>
        <taxon>Streptosporangiaceae</taxon>
        <taxon>Bailinhaonella</taxon>
    </lineage>
</organism>
<dbReference type="InterPro" id="IPR020323">
    <property type="entry name" value="DUF2716"/>
</dbReference>